<dbReference type="KEGG" id="gab:108467403"/>
<evidence type="ECO:0000256" key="4">
    <source>
        <dbReference type="ARBA" id="ARBA00022989"/>
    </source>
</evidence>
<gene>
    <name evidence="6" type="ORF">F383_07419</name>
</gene>
<dbReference type="GO" id="GO:0022857">
    <property type="term" value="F:transmembrane transporter activity"/>
    <property type="evidence" value="ECO:0007669"/>
    <property type="project" value="InterPro"/>
</dbReference>
<evidence type="ECO:0000313" key="7">
    <source>
        <dbReference type="Proteomes" id="UP000032142"/>
    </source>
</evidence>
<evidence type="ECO:0000256" key="2">
    <source>
        <dbReference type="ARBA" id="ARBA00005982"/>
    </source>
</evidence>
<dbReference type="EMBL" id="KN411842">
    <property type="protein sequence ID" value="KHG18966.1"/>
    <property type="molecule type" value="Genomic_DNA"/>
</dbReference>
<organism evidence="6 7">
    <name type="scientific">Gossypium arboreum</name>
    <name type="common">Tree cotton</name>
    <name type="synonym">Gossypium nanking</name>
    <dbReference type="NCBI Taxonomy" id="29729"/>
    <lineage>
        <taxon>Eukaryota</taxon>
        <taxon>Viridiplantae</taxon>
        <taxon>Streptophyta</taxon>
        <taxon>Embryophyta</taxon>
        <taxon>Tracheophyta</taxon>
        <taxon>Spermatophyta</taxon>
        <taxon>Magnoliopsida</taxon>
        <taxon>eudicotyledons</taxon>
        <taxon>Gunneridae</taxon>
        <taxon>Pentapetalae</taxon>
        <taxon>rosids</taxon>
        <taxon>malvids</taxon>
        <taxon>Malvales</taxon>
        <taxon>Malvaceae</taxon>
        <taxon>Malvoideae</taxon>
        <taxon>Gossypium</taxon>
    </lineage>
</organism>
<dbReference type="Pfam" id="PF00854">
    <property type="entry name" value="PTR2"/>
    <property type="match status" value="1"/>
</dbReference>
<comment type="similarity">
    <text evidence="2">Belongs to the major facilitator superfamily. Proton-dependent oligopeptide transporter (POT/PTR) (TC 2.A.17) family.</text>
</comment>
<reference evidence="7" key="1">
    <citation type="submission" date="2014-09" db="EMBL/GenBank/DDBJ databases">
        <authorList>
            <person name="Mudge J."/>
            <person name="Ramaraj T."/>
            <person name="Lindquist I.E."/>
            <person name="Bharti A.K."/>
            <person name="Sundararajan A."/>
            <person name="Cameron C.T."/>
            <person name="Woodward J.E."/>
            <person name="May G.D."/>
            <person name="Brubaker C."/>
            <person name="Broadhvest J."/>
            <person name="Wilkins T.A."/>
        </authorList>
    </citation>
    <scope>NUCLEOTIDE SEQUENCE</scope>
    <source>
        <strain evidence="7">cv. AKA8401</strain>
    </source>
</reference>
<dbReference type="InterPro" id="IPR000109">
    <property type="entry name" value="POT_fam"/>
</dbReference>
<dbReference type="Gene3D" id="1.20.1250.20">
    <property type="entry name" value="MFS general substrate transporter like domains"/>
    <property type="match status" value="1"/>
</dbReference>
<comment type="subcellular location">
    <subcellularLocation>
        <location evidence="1">Membrane</location>
        <topology evidence="1">Multi-pass membrane protein</topology>
    </subcellularLocation>
</comment>
<dbReference type="PANTHER" id="PTHR11654">
    <property type="entry name" value="OLIGOPEPTIDE TRANSPORTER-RELATED"/>
    <property type="match status" value="1"/>
</dbReference>
<name>A0A0B0P6G8_GOSAR</name>
<evidence type="ECO:0000256" key="5">
    <source>
        <dbReference type="ARBA" id="ARBA00023136"/>
    </source>
</evidence>
<dbReference type="SUPFAM" id="SSF103473">
    <property type="entry name" value="MFS general substrate transporter"/>
    <property type="match status" value="1"/>
</dbReference>
<sequence length="577" mass="63090">METPTDEHGKLSEPFLTSSPSKGGFRTLPFILAMEAFERVAIVGITTNMIVYLTEEFGMETATAANVIFVWSAATGFTPIIGAFIADSYMGKYPMIGIGTIIGFLGMILLWSTAMIPQARPYCDQFNTICEAPAIPQLVLLYFSLGLISIGAGGIRSPFMAFGVDQLDERNNSHSFFNWCYVTLMFSSLIAVTLIVYIQDNMGWKMGLGVPVMLMFLSAFSFFLASSFYIKLKPKASLLTGLAQVIVASFKNRHIELPSHATNEVYYVREGSMLQVPSEKLRFLNKACMIKNPQEDLTSKGNASNPWSLCTIDQVEDLKALIRVMPLCSAGIILSVTVNQGSLMVIQAGTMDRHVTSNFEIPAASFSLFMMISVVVWIAFYDQIALPLASKIKGKPVRLSLKQRMGIGLLCSCASMVASAFVECTRRKIATEEGFSDEPQAVVHMSALWVLPFYVLAGLSEAFNAIALIEFCYSNLPKTMSTIAANVSGLGGFTGNLVASLITSMVDNVTKKGGESWVSSNMNKGHYDYYYCLLAGLSMLNFVYFLVCCKAHGPCHGDNENEAENSGLGDHESIDDC</sequence>
<dbReference type="InterPro" id="IPR036259">
    <property type="entry name" value="MFS_trans_sf"/>
</dbReference>
<dbReference type="OMA" id="ERNNSHS"/>
<keyword evidence="4" id="KW-1133">Transmembrane helix</keyword>
<evidence type="ECO:0000256" key="3">
    <source>
        <dbReference type="ARBA" id="ARBA00022692"/>
    </source>
</evidence>
<dbReference type="AlphaFoldDB" id="A0A0B0P6G8"/>
<keyword evidence="5" id="KW-0472">Membrane</keyword>
<evidence type="ECO:0000313" key="6">
    <source>
        <dbReference type="EMBL" id="KHG18966.1"/>
    </source>
</evidence>
<keyword evidence="7" id="KW-1185">Reference proteome</keyword>
<proteinExistence type="inferred from homology"/>
<dbReference type="Proteomes" id="UP000032142">
    <property type="component" value="Unassembled WGS sequence"/>
</dbReference>
<protein>
    <submittedName>
        <fullName evidence="6">Uncharacterized protein</fullName>
    </submittedName>
</protein>
<dbReference type="GO" id="GO:0016020">
    <property type="term" value="C:membrane"/>
    <property type="evidence" value="ECO:0007669"/>
    <property type="project" value="UniProtKB-SubCell"/>
</dbReference>
<keyword evidence="3" id="KW-0812">Transmembrane</keyword>
<dbReference type="OrthoDB" id="8904098at2759"/>
<accession>A0A0B0P6G8</accession>
<evidence type="ECO:0000256" key="1">
    <source>
        <dbReference type="ARBA" id="ARBA00004141"/>
    </source>
</evidence>